<evidence type="ECO:0000313" key="1">
    <source>
        <dbReference type="EMBL" id="KAL2065348.1"/>
    </source>
</evidence>
<proteinExistence type="predicted"/>
<keyword evidence="2" id="KW-1185">Reference proteome</keyword>
<sequence length="88" mass="10194">MNTSSEESLLAQDAEVDWSTSDIPVLGWIYNSDHDQNHVSPTRPRHSWTCPNLLRGVRADSIYEHRLHPRAGDVRFHRSRSVLDIQYP</sequence>
<accession>A0ABR4C872</accession>
<dbReference type="EMBL" id="JAZHXI010000012">
    <property type="protein sequence ID" value="KAL2065348.1"/>
    <property type="molecule type" value="Genomic_DNA"/>
</dbReference>
<reference evidence="1 2" key="1">
    <citation type="journal article" date="2024" name="Commun. Biol.">
        <title>Comparative genomic analysis of thermophilic fungi reveals convergent evolutionary adaptations and gene losses.</title>
        <authorList>
            <person name="Steindorff A.S."/>
            <person name="Aguilar-Pontes M.V."/>
            <person name="Robinson A.J."/>
            <person name="Andreopoulos B."/>
            <person name="LaButti K."/>
            <person name="Kuo A."/>
            <person name="Mondo S."/>
            <person name="Riley R."/>
            <person name="Otillar R."/>
            <person name="Haridas S."/>
            <person name="Lipzen A."/>
            <person name="Grimwood J."/>
            <person name="Schmutz J."/>
            <person name="Clum A."/>
            <person name="Reid I.D."/>
            <person name="Moisan M.C."/>
            <person name="Butler G."/>
            <person name="Nguyen T.T.M."/>
            <person name="Dewar K."/>
            <person name="Conant G."/>
            <person name="Drula E."/>
            <person name="Henrissat B."/>
            <person name="Hansel C."/>
            <person name="Singer S."/>
            <person name="Hutchinson M.I."/>
            <person name="de Vries R.P."/>
            <person name="Natvig D.O."/>
            <person name="Powell A.J."/>
            <person name="Tsang A."/>
            <person name="Grigoriev I.V."/>
        </authorList>
    </citation>
    <scope>NUCLEOTIDE SEQUENCE [LARGE SCALE GENOMIC DNA]</scope>
    <source>
        <strain evidence="1 2">CBS 494.80</strain>
    </source>
</reference>
<organism evidence="1 2">
    <name type="scientific">Oculimacula yallundae</name>
    <dbReference type="NCBI Taxonomy" id="86028"/>
    <lineage>
        <taxon>Eukaryota</taxon>
        <taxon>Fungi</taxon>
        <taxon>Dikarya</taxon>
        <taxon>Ascomycota</taxon>
        <taxon>Pezizomycotina</taxon>
        <taxon>Leotiomycetes</taxon>
        <taxon>Helotiales</taxon>
        <taxon>Ploettnerulaceae</taxon>
        <taxon>Oculimacula</taxon>
    </lineage>
</organism>
<name>A0ABR4C872_9HELO</name>
<gene>
    <name evidence="1" type="ORF">VTL71DRAFT_3017</name>
</gene>
<evidence type="ECO:0000313" key="2">
    <source>
        <dbReference type="Proteomes" id="UP001595075"/>
    </source>
</evidence>
<protein>
    <submittedName>
        <fullName evidence="1">Uncharacterized protein</fullName>
    </submittedName>
</protein>
<comment type="caution">
    <text evidence="1">The sequence shown here is derived from an EMBL/GenBank/DDBJ whole genome shotgun (WGS) entry which is preliminary data.</text>
</comment>
<dbReference type="Proteomes" id="UP001595075">
    <property type="component" value="Unassembled WGS sequence"/>
</dbReference>